<dbReference type="Proteomes" id="UP000004105">
    <property type="component" value="Unassembled WGS sequence"/>
</dbReference>
<keyword evidence="2" id="KW-1133">Transmembrane helix</keyword>
<feature type="compositionally biased region" description="Basic and acidic residues" evidence="1">
    <location>
        <begin position="435"/>
        <end position="447"/>
    </location>
</feature>
<keyword evidence="4" id="KW-1185">Reference proteome</keyword>
<keyword evidence="2" id="KW-0472">Membrane</keyword>
<dbReference type="EMBL" id="AFAY01000046">
    <property type="protein sequence ID" value="EGF09900.1"/>
    <property type="molecule type" value="Genomic_DNA"/>
</dbReference>
<dbReference type="RefSeq" id="WP_007343157.1">
    <property type="nucleotide sequence ID" value="NZ_GL878494.1"/>
</dbReference>
<dbReference type="SUPFAM" id="SSF46565">
    <property type="entry name" value="Chaperone J-domain"/>
    <property type="match status" value="1"/>
</dbReference>
<feature type="transmembrane region" description="Helical" evidence="2">
    <location>
        <begin position="843"/>
        <end position="860"/>
    </location>
</feature>
<dbReference type="HOGENOM" id="CLU_289647_0_0_4"/>
<comment type="caution">
    <text evidence="3">The sequence shown here is derived from an EMBL/GenBank/DDBJ whole genome shotgun (WGS) entry which is preliminary data.</text>
</comment>
<protein>
    <submittedName>
        <fullName evidence="3">DnaJ domain protein</fullName>
    </submittedName>
</protein>
<gene>
    <name evidence="3" type="ORF">HMPREF9123_2151</name>
</gene>
<organism evidence="3 4">
    <name type="scientific">Neisseria bacilliformis ATCC BAA-1200</name>
    <dbReference type="NCBI Taxonomy" id="888742"/>
    <lineage>
        <taxon>Bacteria</taxon>
        <taxon>Pseudomonadati</taxon>
        <taxon>Pseudomonadota</taxon>
        <taxon>Betaproteobacteria</taxon>
        <taxon>Neisseriales</taxon>
        <taxon>Neisseriaceae</taxon>
        <taxon>Neisseria</taxon>
    </lineage>
</organism>
<accession>F2BEJ5</accession>
<feature type="region of interest" description="Disordered" evidence="1">
    <location>
        <begin position="424"/>
        <end position="451"/>
    </location>
</feature>
<evidence type="ECO:0000256" key="1">
    <source>
        <dbReference type="SAM" id="MobiDB-lite"/>
    </source>
</evidence>
<dbReference type="AlphaFoldDB" id="F2BEJ5"/>
<evidence type="ECO:0000256" key="2">
    <source>
        <dbReference type="SAM" id="Phobius"/>
    </source>
</evidence>
<feature type="compositionally biased region" description="Acidic residues" evidence="1">
    <location>
        <begin position="78"/>
        <end position="90"/>
    </location>
</feature>
<proteinExistence type="predicted"/>
<evidence type="ECO:0000313" key="3">
    <source>
        <dbReference type="EMBL" id="EGF09900.1"/>
    </source>
</evidence>
<feature type="region of interest" description="Disordered" evidence="1">
    <location>
        <begin position="78"/>
        <end position="118"/>
    </location>
</feature>
<feature type="region of interest" description="Disordered" evidence="1">
    <location>
        <begin position="536"/>
        <end position="558"/>
    </location>
</feature>
<feature type="transmembrane region" description="Helical" evidence="2">
    <location>
        <begin position="898"/>
        <end position="917"/>
    </location>
</feature>
<feature type="region of interest" description="Disordered" evidence="1">
    <location>
        <begin position="195"/>
        <end position="232"/>
    </location>
</feature>
<evidence type="ECO:0000313" key="4">
    <source>
        <dbReference type="Proteomes" id="UP000004105"/>
    </source>
</evidence>
<dbReference type="STRING" id="267212.GCA_001063965_01441"/>
<sequence>MTFLKTLPYHHKTKPPKETMSCWHILNIAPTNDERAIKRAYAKLLKTTRPDDDAAAYQRLRQAFDDALAAAPYIGADEDEDDDWAFDDSADGAKQNGRPSENSENGTEDLAGYPPHGDNGFSDGLNYTAEAFIARLHRIHHLAGGRGLLKTWPQLAAYMQSLPETERADAAAHLAQWLEQPRGLPKKLQTLWRKACGPAGQGGRPSPPEPCRDDVSESRANAAGATPPQGADTPVVAVSAALADYAARGGSAELLHRLPQLRALLDAVPPEQNDDASDACAAFLRTARIDSPQLRLFFADYFNWFAPFYRHILGQDEARELEYWRHMAQNGFSDFSDGQSPPPSDNVRLLAAAIRKTYWDYGSTGLAAQWPQFAGQIGRFGYEDYDDITAVLAAWPYPHRLSAELVDIWYENYGVLSSAWYENGGETQRPSPPKPRGDDVSENRENTFSDGLSDGGAALGLQYQNLFQQLEAWYQAGGLATLVHRRAQTFALFDAFPDASLEQLEQETFRFLLRHYLADSPLAGHWREYFRRRAENAADTAPPPETQPAPKCGSDDGFDNGFDIGSDNNFDEHTDLLTFIARCHAAGGSPALAQSWPQLRELLDSLPLGAAEELSPQFAAFLRRRHIAHPLIWTQWADYFRWGEDVYNHILTPAESQQLAHHRRIAALTAEAPQNAANGFSETSSPHDFGGDGLQEDGGTRYTRAFDRFLGSCPGFWRRFRAACAAMVVWPELSGETGEEERAALAAYRPALSRLLEWGGEWRGAWLIVILAACITLGVWQSPGEGSQTAAFQLPLAAAGAAAAALLASTLYAVGFGALLYIPLLGRFLGEKWMAVKYSAKAAPVYLFLLPVLFALLVQPAQRYGEGTPAEFLLFCAGIVGWTYYFPYLGAEYDGKNNINWALANLPLAGLALWIAKTTGDPWQIPALTSCILWLNAALYILFAHTGLYERAIAFIRRNSRFQTALGLPLLPFAALPAAALWLLLLPAHTARAAMQGQYGLIFETAAAALVLLIPLPESLYPHSLLLLYPALLLAVWLRRLAAAAILHLLENSSRGEG</sequence>
<reference evidence="3 4" key="1">
    <citation type="submission" date="2011-02" db="EMBL/GenBank/DDBJ databases">
        <authorList>
            <person name="Muzny D."/>
            <person name="Qin X."/>
            <person name="Deng J."/>
            <person name="Jiang H."/>
            <person name="Liu Y."/>
            <person name="Qu J."/>
            <person name="Song X.-Z."/>
            <person name="Zhang L."/>
            <person name="Thornton R."/>
            <person name="Coyle M."/>
            <person name="Francisco L."/>
            <person name="Jackson L."/>
            <person name="Javaid M."/>
            <person name="Korchina V."/>
            <person name="Kovar C."/>
            <person name="Mata R."/>
            <person name="Mathew T."/>
            <person name="Ngo R."/>
            <person name="Nguyen L."/>
            <person name="Nguyen N."/>
            <person name="Okwuonu G."/>
            <person name="Ongeri F."/>
            <person name="Pham C."/>
            <person name="Simmons D."/>
            <person name="Wilczek-Boney K."/>
            <person name="Hale W."/>
            <person name="Jakkamsetti A."/>
            <person name="Pham P."/>
            <person name="Ruth R."/>
            <person name="San Lucas F."/>
            <person name="Warren J."/>
            <person name="Zhang J."/>
            <person name="Zhao Z."/>
            <person name="Zhou C."/>
            <person name="Zhu D."/>
            <person name="Lee S."/>
            <person name="Bess C."/>
            <person name="Blankenburg K."/>
            <person name="Forbes L."/>
            <person name="Fu Q."/>
            <person name="Gubbala S."/>
            <person name="Hirani K."/>
            <person name="Jayaseelan J.C."/>
            <person name="Lara F."/>
            <person name="Munidasa M."/>
            <person name="Palculict T."/>
            <person name="Patil S."/>
            <person name="Pu L.-L."/>
            <person name="Saada N."/>
            <person name="Tang L."/>
            <person name="Weissenberger G."/>
            <person name="Zhu Y."/>
            <person name="Hemphill L."/>
            <person name="Shang Y."/>
            <person name="Youmans B."/>
            <person name="Ayvaz T."/>
            <person name="Ross M."/>
            <person name="Santibanez J."/>
            <person name="Aqrawi P."/>
            <person name="Gross S."/>
            <person name="Joshi V."/>
            <person name="Fowler G."/>
            <person name="Nazareth L."/>
            <person name="Reid J."/>
            <person name="Worley K."/>
            <person name="Petrosino J."/>
            <person name="Highlander S."/>
            <person name="Gibbs R."/>
        </authorList>
    </citation>
    <scope>NUCLEOTIDE SEQUENCE [LARGE SCALE GENOMIC DNA]</scope>
    <source>
        <strain evidence="3 4">ATCC BAA-1200</strain>
    </source>
</reference>
<feature type="transmembrane region" description="Helical" evidence="2">
    <location>
        <begin position="794"/>
        <end position="822"/>
    </location>
</feature>
<keyword evidence="2" id="KW-0812">Transmembrane</keyword>
<feature type="transmembrane region" description="Helical" evidence="2">
    <location>
        <begin position="872"/>
        <end position="891"/>
    </location>
</feature>
<name>F2BEJ5_9NEIS</name>
<feature type="transmembrane region" description="Helical" evidence="2">
    <location>
        <begin position="923"/>
        <end position="943"/>
    </location>
</feature>
<dbReference type="InterPro" id="IPR036869">
    <property type="entry name" value="J_dom_sf"/>
</dbReference>
<feature type="transmembrane region" description="Helical" evidence="2">
    <location>
        <begin position="1026"/>
        <end position="1050"/>
    </location>
</feature>
<feature type="transmembrane region" description="Helical" evidence="2">
    <location>
        <begin position="964"/>
        <end position="985"/>
    </location>
</feature>